<keyword evidence="6" id="KW-0547">Nucleotide-binding</keyword>
<dbReference type="PANTHER" id="PTHR43297:SF14">
    <property type="entry name" value="ATPASE AAA-TYPE CORE DOMAIN-CONTAINING PROTEIN"/>
    <property type="match status" value="1"/>
</dbReference>
<dbReference type="Gene3D" id="3.40.50.300">
    <property type="entry name" value="P-loop containing nucleotide triphosphate hydrolases"/>
    <property type="match status" value="1"/>
</dbReference>
<evidence type="ECO:0000256" key="10">
    <source>
        <dbReference type="SAM" id="MobiDB-lite"/>
    </source>
</evidence>
<comment type="similarity">
    <text evidence="2">Belongs to the ABC transporter superfamily.</text>
</comment>
<dbReference type="OrthoDB" id="8481147at2"/>
<keyword evidence="4" id="KW-1003">Cell membrane</keyword>
<dbReference type="SUPFAM" id="SSF52540">
    <property type="entry name" value="P-loop containing nucleoside triphosphate hydrolases"/>
    <property type="match status" value="1"/>
</dbReference>
<evidence type="ECO:0000256" key="2">
    <source>
        <dbReference type="ARBA" id="ARBA00005417"/>
    </source>
</evidence>
<dbReference type="PROSITE" id="PS00211">
    <property type="entry name" value="ABC_TRANSPORTER_1"/>
    <property type="match status" value="1"/>
</dbReference>
<organism evidence="12 13">
    <name type="scientific">Agrococcus jejuensis</name>
    <dbReference type="NCBI Taxonomy" id="399736"/>
    <lineage>
        <taxon>Bacteria</taxon>
        <taxon>Bacillati</taxon>
        <taxon>Actinomycetota</taxon>
        <taxon>Actinomycetes</taxon>
        <taxon>Micrococcales</taxon>
        <taxon>Microbacteriaceae</taxon>
        <taxon>Agrococcus</taxon>
    </lineage>
</organism>
<dbReference type="PROSITE" id="PS50893">
    <property type="entry name" value="ABC_TRANSPORTER_2"/>
    <property type="match status" value="1"/>
</dbReference>
<dbReference type="InterPro" id="IPR050388">
    <property type="entry name" value="ABC_Ni/Peptide_Import"/>
</dbReference>
<sequence length="308" mass="32348">MSALIEIDDLVVEFQTSRGTVRALDGATLSADAGEALTIVGESGSGKSTLGTAIGALLPANGRFASGSVRVDGVDVGALDRQGLRALRRDSLGFIPQDPIATLDPTQRVGRQLALVVRALGGDASKAALAQMLDEVRIADPADVLRRYPHELSGGMAQRVAIAIAMARRPRILVADEPTAALDANVRREVLRLIFEAAEQTGATVIWLSHDLEAVARWCRRVAVMYRGKVVEVGPPDVVLQRPEHPYTRSLIAAMPSRLQRDVPVRTYTELLAAQGGDAAAPVASAPAPSAPAPAAPAPASADEEARA</sequence>
<dbReference type="InterPro" id="IPR027417">
    <property type="entry name" value="P-loop_NTPase"/>
</dbReference>
<evidence type="ECO:0000259" key="11">
    <source>
        <dbReference type="PROSITE" id="PS50893"/>
    </source>
</evidence>
<dbReference type="GO" id="GO:0016887">
    <property type="term" value="F:ATP hydrolysis activity"/>
    <property type="evidence" value="ECO:0007669"/>
    <property type="project" value="InterPro"/>
</dbReference>
<dbReference type="InterPro" id="IPR017871">
    <property type="entry name" value="ABC_transporter-like_CS"/>
</dbReference>
<evidence type="ECO:0000256" key="7">
    <source>
        <dbReference type="ARBA" id="ARBA00022840"/>
    </source>
</evidence>
<evidence type="ECO:0000256" key="4">
    <source>
        <dbReference type="ARBA" id="ARBA00022475"/>
    </source>
</evidence>
<dbReference type="GO" id="GO:0005524">
    <property type="term" value="F:ATP binding"/>
    <property type="evidence" value="ECO:0007669"/>
    <property type="project" value="UniProtKB-KW"/>
</dbReference>
<evidence type="ECO:0000256" key="6">
    <source>
        <dbReference type="ARBA" id="ARBA00022741"/>
    </source>
</evidence>
<evidence type="ECO:0000256" key="3">
    <source>
        <dbReference type="ARBA" id="ARBA00022448"/>
    </source>
</evidence>
<dbReference type="InterPro" id="IPR003439">
    <property type="entry name" value="ABC_transporter-like_ATP-bd"/>
</dbReference>
<accession>A0A1G8DK45</accession>
<feature type="domain" description="ABC transporter" evidence="11">
    <location>
        <begin position="5"/>
        <end position="252"/>
    </location>
</feature>
<dbReference type="CDD" id="cd03257">
    <property type="entry name" value="ABC_NikE_OppD_transporters"/>
    <property type="match status" value="1"/>
</dbReference>
<dbReference type="AlphaFoldDB" id="A0A1G8DK45"/>
<comment type="subcellular location">
    <subcellularLocation>
        <location evidence="1">Cell membrane</location>
        <topology evidence="1">Peripheral membrane protein</topology>
    </subcellularLocation>
</comment>
<name>A0A1G8DK45_9MICO</name>
<reference evidence="13" key="1">
    <citation type="submission" date="2016-10" db="EMBL/GenBank/DDBJ databases">
        <authorList>
            <person name="Varghese N."/>
            <person name="Submissions S."/>
        </authorList>
    </citation>
    <scope>NUCLEOTIDE SEQUENCE [LARGE SCALE GENOMIC DNA]</scope>
    <source>
        <strain evidence="13">DSM 22002</strain>
    </source>
</reference>
<keyword evidence="3" id="KW-0813">Transport</keyword>
<evidence type="ECO:0000256" key="9">
    <source>
        <dbReference type="ARBA" id="ARBA00023136"/>
    </source>
</evidence>
<keyword evidence="5" id="KW-0997">Cell inner membrane</keyword>
<gene>
    <name evidence="12" type="ORF">SAMN04489720_1677</name>
</gene>
<keyword evidence="8" id="KW-1278">Translocase</keyword>
<dbReference type="EMBL" id="LT629695">
    <property type="protein sequence ID" value="SDH58022.1"/>
    <property type="molecule type" value="Genomic_DNA"/>
</dbReference>
<dbReference type="SMART" id="SM00382">
    <property type="entry name" value="AAA"/>
    <property type="match status" value="1"/>
</dbReference>
<evidence type="ECO:0000256" key="1">
    <source>
        <dbReference type="ARBA" id="ARBA00004202"/>
    </source>
</evidence>
<evidence type="ECO:0000256" key="5">
    <source>
        <dbReference type="ARBA" id="ARBA00022519"/>
    </source>
</evidence>
<evidence type="ECO:0000313" key="12">
    <source>
        <dbReference type="EMBL" id="SDH58022.1"/>
    </source>
</evidence>
<dbReference type="Proteomes" id="UP000198822">
    <property type="component" value="Chromosome I"/>
</dbReference>
<protein>
    <submittedName>
        <fullName evidence="12">ABC-type dipeptide/oligopeptide/nickel transport system, ATPase component</fullName>
    </submittedName>
</protein>
<keyword evidence="13" id="KW-1185">Reference proteome</keyword>
<dbReference type="Pfam" id="PF00005">
    <property type="entry name" value="ABC_tran"/>
    <property type="match status" value="1"/>
</dbReference>
<feature type="region of interest" description="Disordered" evidence="10">
    <location>
        <begin position="279"/>
        <end position="308"/>
    </location>
</feature>
<dbReference type="STRING" id="399736.SAMN04489720_1677"/>
<dbReference type="PANTHER" id="PTHR43297">
    <property type="entry name" value="OLIGOPEPTIDE TRANSPORT ATP-BINDING PROTEIN APPD"/>
    <property type="match status" value="1"/>
</dbReference>
<evidence type="ECO:0000256" key="8">
    <source>
        <dbReference type="ARBA" id="ARBA00022967"/>
    </source>
</evidence>
<proteinExistence type="inferred from homology"/>
<feature type="compositionally biased region" description="Low complexity" evidence="10">
    <location>
        <begin position="279"/>
        <end position="288"/>
    </location>
</feature>
<keyword evidence="7" id="KW-0067">ATP-binding</keyword>
<keyword evidence="9" id="KW-0472">Membrane</keyword>
<dbReference type="GO" id="GO:0005886">
    <property type="term" value="C:plasma membrane"/>
    <property type="evidence" value="ECO:0007669"/>
    <property type="project" value="UniProtKB-SubCell"/>
</dbReference>
<evidence type="ECO:0000313" key="13">
    <source>
        <dbReference type="Proteomes" id="UP000198822"/>
    </source>
</evidence>
<dbReference type="RefSeq" id="WP_092504127.1">
    <property type="nucleotide sequence ID" value="NZ_LT629695.1"/>
</dbReference>
<dbReference type="InterPro" id="IPR003593">
    <property type="entry name" value="AAA+_ATPase"/>
</dbReference>